<reference evidence="7 8" key="1">
    <citation type="submission" date="2018-03" db="EMBL/GenBank/DDBJ databases">
        <authorList>
            <person name="Keele B.F."/>
        </authorList>
    </citation>
    <scope>NUCLEOTIDE SEQUENCE [LARGE SCALE GENOMIC DNA]</scope>
    <source>
        <strain evidence="7">ZCTH4_d</strain>
    </source>
</reference>
<dbReference type="InterPro" id="IPR011049">
    <property type="entry name" value="Serralysin-like_metalloprot_C"/>
</dbReference>
<feature type="domain" description="ABC-2 type transporter transmembrane" evidence="6">
    <location>
        <begin position="597"/>
        <end position="773"/>
    </location>
</feature>
<dbReference type="GO" id="GO:0140359">
    <property type="term" value="F:ABC-type transporter activity"/>
    <property type="evidence" value="ECO:0007669"/>
    <property type="project" value="InterPro"/>
</dbReference>
<dbReference type="AlphaFoldDB" id="A0A3E0JYB7"/>
<feature type="transmembrane region" description="Helical" evidence="5">
    <location>
        <begin position="675"/>
        <end position="694"/>
    </location>
</feature>
<dbReference type="EMBL" id="QEWE01000033">
    <property type="protein sequence ID" value="REJ25202.1"/>
    <property type="molecule type" value="Genomic_DNA"/>
</dbReference>
<dbReference type="SUPFAM" id="SSF101967">
    <property type="entry name" value="Adhesin YadA, collagen-binding domain"/>
    <property type="match status" value="1"/>
</dbReference>
<evidence type="ECO:0000313" key="7">
    <source>
        <dbReference type="EMBL" id="REJ25202.1"/>
    </source>
</evidence>
<dbReference type="Proteomes" id="UP000257014">
    <property type="component" value="Unassembled WGS sequence"/>
</dbReference>
<evidence type="ECO:0000313" key="8">
    <source>
        <dbReference type="Proteomes" id="UP000257014"/>
    </source>
</evidence>
<feature type="transmembrane region" description="Helical" evidence="5">
    <location>
        <begin position="20"/>
        <end position="43"/>
    </location>
</feature>
<keyword evidence="2 5" id="KW-0812">Transmembrane</keyword>
<evidence type="ECO:0000256" key="3">
    <source>
        <dbReference type="ARBA" id="ARBA00022989"/>
    </source>
</evidence>
<dbReference type="NCBIfam" id="TIGR03057">
    <property type="entry name" value="xxxLxxG_by_4"/>
    <property type="match status" value="3"/>
</dbReference>
<feature type="transmembrane region" description="Helical" evidence="5">
    <location>
        <begin position="643"/>
        <end position="663"/>
    </location>
</feature>
<dbReference type="InterPro" id="IPR051328">
    <property type="entry name" value="T7SS_ABC-Transporter"/>
</dbReference>
<protein>
    <recommendedName>
        <fullName evidence="6">ABC-2 type transporter transmembrane domain-containing protein</fullName>
    </recommendedName>
</protein>
<dbReference type="InterPro" id="IPR017501">
    <property type="entry name" value="Phage_infect_YhgE_C"/>
</dbReference>
<dbReference type="PANTHER" id="PTHR43077">
    <property type="entry name" value="TRANSPORT PERMEASE YVFS-RELATED"/>
    <property type="match status" value="1"/>
</dbReference>
<sequence length="800" mass="85674">MRVRELLKKEIQMILRNRIVLISLIAVLFIPVIYCGMFLWAFWDPYAHLDELPVAVVNNDKGAVFEGERLKIGDELVKNLKEKKAFDWHFVSEEDAEKGLKKQKYYMAVFIPEDFSENAASVLDEKPKHMKIIYKPNESYNFLSAQIGDRAVEQLKEEISSAVTETYAETVFEKISETADGLEQASAGAKQLKDGIAEAKEGAAALGEGLNAAKEGSGQLKEGARSAKEGARALKDNLKLLAEKSLAFENGLQSASGGANALNAGIRKLDDGFAKMQEGNAQLLAGAKQAENGAGQLAENLRQSLAGMKQMQEGMPQLVKGTEGLQKGAESLSDSLGQWAAGAGQVSGQVDQGFGQILGQLEALISQTDDPKEKATLEAIKGQFELFYNGNAEQPGIKEAMARLTASAGKIKAGSDELAQRTSQLYEKQKALSVGITKLADGQEKLAAGAESLASGQAKIVNGLAAFGEKLQEGKAGVDRLLAGSDQLSDGVEQLYGGSRQFADGTGKLAAGAGELSGGIDRLASGTDELSGAMDQLADGSGQLTGGMEKLADGSGELAGKLKEGAEKAKEAKTGKDTYEMFADPVKKDDDVLHHVPNYGTGFAPYFLSLGLYVGALILSIVFSLREPAGEPKSGFSWFIEKFSVLAAIAVLQSLLLDAVMLWGLDLQVQSVPNFILFTVITSITFVSLVQFLVTPLANVGRFLAVLLLICQLTSSAGTFPLELIPEALQRLNPWLPMTYSVFGFKAAISSGDFSFMWQNAGILGLFTAAFAGGTILFFHREHKRKYGHMRSDAMEASRA</sequence>
<keyword evidence="4 5" id="KW-0472">Membrane</keyword>
<evidence type="ECO:0000256" key="5">
    <source>
        <dbReference type="SAM" id="Phobius"/>
    </source>
</evidence>
<gene>
    <name evidence="7" type="ORF">C6P37_14980</name>
</gene>
<accession>A0A3E0JYB7</accession>
<dbReference type="InterPro" id="IPR013525">
    <property type="entry name" value="ABC2_TM"/>
</dbReference>
<dbReference type="NCBIfam" id="TIGR03062">
    <property type="entry name" value="pip_yhgE_Cterm"/>
    <property type="match status" value="1"/>
</dbReference>
<dbReference type="GO" id="GO:0016020">
    <property type="term" value="C:membrane"/>
    <property type="evidence" value="ECO:0007669"/>
    <property type="project" value="UniProtKB-SubCell"/>
</dbReference>
<dbReference type="RefSeq" id="WP_276644574.1">
    <property type="nucleotide sequence ID" value="NZ_QEWE01000033.1"/>
</dbReference>
<feature type="transmembrane region" description="Helical" evidence="5">
    <location>
        <begin position="703"/>
        <end position="722"/>
    </location>
</feature>
<dbReference type="InterPro" id="IPR017500">
    <property type="entry name" value="Phage_infect_YhgE_N"/>
</dbReference>
<dbReference type="Gene3D" id="1.10.287.950">
    <property type="entry name" value="Methyl-accepting chemotaxis protein"/>
    <property type="match status" value="2"/>
</dbReference>
<evidence type="ECO:0000256" key="2">
    <source>
        <dbReference type="ARBA" id="ARBA00022692"/>
    </source>
</evidence>
<dbReference type="InterPro" id="IPR023908">
    <property type="entry name" value="xxxLxxG_rpt"/>
</dbReference>
<feature type="transmembrane region" description="Helical" evidence="5">
    <location>
        <begin position="761"/>
        <end position="780"/>
    </location>
</feature>
<feature type="domain" description="ABC-2 type transporter transmembrane" evidence="6">
    <location>
        <begin position="24"/>
        <end position="157"/>
    </location>
</feature>
<keyword evidence="3 5" id="KW-1133">Transmembrane helix</keyword>
<dbReference type="Pfam" id="PF12698">
    <property type="entry name" value="ABC2_membrane_3"/>
    <property type="match status" value="2"/>
</dbReference>
<feature type="transmembrane region" description="Helical" evidence="5">
    <location>
        <begin position="603"/>
        <end position="623"/>
    </location>
</feature>
<dbReference type="SUPFAM" id="SSF58104">
    <property type="entry name" value="Methyl-accepting chemotaxis protein (MCP) signaling domain"/>
    <property type="match status" value="1"/>
</dbReference>
<evidence type="ECO:0000256" key="1">
    <source>
        <dbReference type="ARBA" id="ARBA00004141"/>
    </source>
</evidence>
<comment type="caution">
    <text evidence="7">The sequence shown here is derived from an EMBL/GenBank/DDBJ whole genome shotgun (WGS) entry which is preliminary data.</text>
</comment>
<evidence type="ECO:0000256" key="4">
    <source>
        <dbReference type="ARBA" id="ARBA00023136"/>
    </source>
</evidence>
<dbReference type="NCBIfam" id="TIGR03061">
    <property type="entry name" value="pip_yhgE_Nterm"/>
    <property type="match status" value="1"/>
</dbReference>
<evidence type="ECO:0000259" key="6">
    <source>
        <dbReference type="Pfam" id="PF12698"/>
    </source>
</evidence>
<name>A0A3E0JYB7_9BACI</name>
<dbReference type="PANTHER" id="PTHR43077:SF5">
    <property type="entry name" value="PHAGE INFECTION PROTEIN"/>
    <property type="match status" value="1"/>
</dbReference>
<proteinExistence type="predicted"/>
<dbReference type="Gene3D" id="3.40.1710.10">
    <property type="entry name" value="abc type-2 transporter like domain"/>
    <property type="match status" value="1"/>
</dbReference>
<comment type="subcellular location">
    <subcellularLocation>
        <location evidence="1">Membrane</location>
        <topology evidence="1">Multi-pass membrane protein</topology>
    </subcellularLocation>
</comment>
<organism evidence="7 8">
    <name type="scientific">Caldibacillus debilis</name>
    <dbReference type="NCBI Taxonomy" id="301148"/>
    <lineage>
        <taxon>Bacteria</taxon>
        <taxon>Bacillati</taxon>
        <taxon>Bacillota</taxon>
        <taxon>Bacilli</taxon>
        <taxon>Bacillales</taxon>
        <taxon>Bacillaceae</taxon>
        <taxon>Caldibacillus</taxon>
    </lineage>
</organism>